<protein>
    <submittedName>
        <fullName evidence="1">Uncharacterized protein</fullName>
    </submittedName>
</protein>
<sequence length="34" mass="3965">MSHRVLYFCPSFSTSLHWLPISGHIKFKTLVPAY</sequence>
<reference evidence="1" key="2">
    <citation type="journal article" date="2015" name="Fish Shellfish Immunol.">
        <title>Early steps in the European eel (Anguilla anguilla)-Vibrio vulnificus interaction in the gills: Role of the RtxA13 toxin.</title>
        <authorList>
            <person name="Callol A."/>
            <person name="Pajuelo D."/>
            <person name="Ebbesson L."/>
            <person name="Teles M."/>
            <person name="MacKenzie S."/>
            <person name="Amaro C."/>
        </authorList>
    </citation>
    <scope>NUCLEOTIDE SEQUENCE</scope>
</reference>
<evidence type="ECO:0000313" key="1">
    <source>
        <dbReference type="EMBL" id="JAH50683.1"/>
    </source>
</evidence>
<dbReference type="AlphaFoldDB" id="A0A0E9TD72"/>
<proteinExistence type="predicted"/>
<name>A0A0E9TD72_ANGAN</name>
<accession>A0A0E9TD72</accession>
<reference evidence="1" key="1">
    <citation type="submission" date="2014-11" db="EMBL/GenBank/DDBJ databases">
        <authorList>
            <person name="Amaro Gonzalez C."/>
        </authorList>
    </citation>
    <scope>NUCLEOTIDE SEQUENCE</scope>
</reference>
<organism evidence="1">
    <name type="scientific">Anguilla anguilla</name>
    <name type="common">European freshwater eel</name>
    <name type="synonym">Muraena anguilla</name>
    <dbReference type="NCBI Taxonomy" id="7936"/>
    <lineage>
        <taxon>Eukaryota</taxon>
        <taxon>Metazoa</taxon>
        <taxon>Chordata</taxon>
        <taxon>Craniata</taxon>
        <taxon>Vertebrata</taxon>
        <taxon>Euteleostomi</taxon>
        <taxon>Actinopterygii</taxon>
        <taxon>Neopterygii</taxon>
        <taxon>Teleostei</taxon>
        <taxon>Anguilliformes</taxon>
        <taxon>Anguillidae</taxon>
        <taxon>Anguilla</taxon>
    </lineage>
</organism>
<dbReference type="EMBL" id="GBXM01057894">
    <property type="protein sequence ID" value="JAH50683.1"/>
    <property type="molecule type" value="Transcribed_RNA"/>
</dbReference>